<evidence type="ECO:0000313" key="1">
    <source>
        <dbReference type="EMBL" id="MFG6461982.1"/>
    </source>
</evidence>
<dbReference type="RefSeq" id="WP_394510844.1">
    <property type="nucleotide sequence ID" value="NZ_JBIGHX010000003.1"/>
</dbReference>
<protein>
    <recommendedName>
        <fullName evidence="3">Conjugal transfer protein TraD</fullName>
    </recommendedName>
</protein>
<dbReference type="EMBL" id="JBIGHX010000003">
    <property type="protein sequence ID" value="MFG6461982.1"/>
    <property type="molecule type" value="Genomic_DNA"/>
</dbReference>
<evidence type="ECO:0008006" key="3">
    <source>
        <dbReference type="Google" id="ProtNLM"/>
    </source>
</evidence>
<accession>A0ABW7GJ38</accession>
<sequence>MSHDRKPPPPERAKLVRDGFTMPEADYALLKALKHRLHGQQREAKKSELLRAGLQVLAALDDRELAAALDRLAPVKTGRPPKS</sequence>
<gene>
    <name evidence="1" type="ORF">ACG04Q_10395</name>
</gene>
<name>A0ABW7GJ38_9BURK</name>
<keyword evidence="2" id="KW-1185">Reference proteome</keyword>
<reference evidence="1 2" key="1">
    <citation type="submission" date="2024-08" db="EMBL/GenBank/DDBJ databases">
        <authorList>
            <person name="Lu H."/>
        </authorList>
    </citation>
    <scope>NUCLEOTIDE SEQUENCE [LARGE SCALE GENOMIC DNA]</scope>
    <source>
        <strain evidence="1 2">DXS20W</strain>
    </source>
</reference>
<dbReference type="Proteomes" id="UP001606302">
    <property type="component" value="Unassembled WGS sequence"/>
</dbReference>
<comment type="caution">
    <text evidence="1">The sequence shown here is derived from an EMBL/GenBank/DDBJ whole genome shotgun (WGS) entry which is preliminary data.</text>
</comment>
<proteinExistence type="predicted"/>
<organism evidence="1 2">
    <name type="scientific">Pelomonas lactea</name>
    <dbReference type="NCBI Taxonomy" id="3299030"/>
    <lineage>
        <taxon>Bacteria</taxon>
        <taxon>Pseudomonadati</taxon>
        <taxon>Pseudomonadota</taxon>
        <taxon>Betaproteobacteria</taxon>
        <taxon>Burkholderiales</taxon>
        <taxon>Sphaerotilaceae</taxon>
        <taxon>Roseateles</taxon>
    </lineage>
</organism>
<evidence type="ECO:0000313" key="2">
    <source>
        <dbReference type="Proteomes" id="UP001606302"/>
    </source>
</evidence>